<accession>A0A6A6RPD6</accession>
<dbReference type="Gene3D" id="1.10.1200.10">
    <property type="entry name" value="ACP-like"/>
    <property type="match status" value="1"/>
</dbReference>
<keyword evidence="3" id="KW-1185">Reference proteome</keyword>
<protein>
    <recommendedName>
        <fullName evidence="1">Carrier domain-containing protein</fullName>
    </recommendedName>
</protein>
<dbReference type="InterPro" id="IPR036736">
    <property type="entry name" value="ACP-like_sf"/>
</dbReference>
<evidence type="ECO:0000259" key="1">
    <source>
        <dbReference type="PROSITE" id="PS50075"/>
    </source>
</evidence>
<name>A0A6A6RPD6_9PLEO</name>
<evidence type="ECO:0000313" key="3">
    <source>
        <dbReference type="Proteomes" id="UP000799753"/>
    </source>
</evidence>
<reference evidence="2" key="1">
    <citation type="journal article" date="2020" name="Stud. Mycol.">
        <title>101 Dothideomycetes genomes: a test case for predicting lifestyles and emergence of pathogens.</title>
        <authorList>
            <person name="Haridas S."/>
            <person name="Albert R."/>
            <person name="Binder M."/>
            <person name="Bloem J."/>
            <person name="Labutti K."/>
            <person name="Salamov A."/>
            <person name="Andreopoulos B."/>
            <person name="Baker S."/>
            <person name="Barry K."/>
            <person name="Bills G."/>
            <person name="Bluhm B."/>
            <person name="Cannon C."/>
            <person name="Castanera R."/>
            <person name="Culley D."/>
            <person name="Daum C."/>
            <person name="Ezra D."/>
            <person name="Gonzalez J."/>
            <person name="Henrissat B."/>
            <person name="Kuo A."/>
            <person name="Liang C."/>
            <person name="Lipzen A."/>
            <person name="Lutzoni F."/>
            <person name="Magnuson J."/>
            <person name="Mondo S."/>
            <person name="Nolan M."/>
            <person name="Ohm R."/>
            <person name="Pangilinan J."/>
            <person name="Park H.-J."/>
            <person name="Ramirez L."/>
            <person name="Alfaro M."/>
            <person name="Sun H."/>
            <person name="Tritt A."/>
            <person name="Yoshinaga Y."/>
            <person name="Zwiers L.-H."/>
            <person name="Turgeon B."/>
            <person name="Goodwin S."/>
            <person name="Spatafora J."/>
            <person name="Crous P."/>
            <person name="Grigoriev I."/>
        </authorList>
    </citation>
    <scope>NUCLEOTIDE SEQUENCE</scope>
    <source>
        <strain evidence="2">CBS 473.64</strain>
    </source>
</reference>
<dbReference type="PROSITE" id="PS50075">
    <property type="entry name" value="CARRIER"/>
    <property type="match status" value="1"/>
</dbReference>
<dbReference type="SUPFAM" id="SSF47336">
    <property type="entry name" value="ACP-like"/>
    <property type="match status" value="1"/>
</dbReference>
<sequence length="214" mass="23443">MTPAEASPFGIIETIIQDICGFSVFDVDKDSSLESLGADSLLSIESEQRLRQVAGISIGDDHDIISELTVGDLEKFLLENISSHSASPVVLQSPPSSSMTHALISNPTTKLQDGYRSKSRVYLFHDGSGLSNQYARIGVLGCELYGVSSLDFASIDLDINDLKDFAAQYISVLQLTNHEQDIILGGKPLKPIFPNSMQVPNLFYRAALWRRSCF</sequence>
<dbReference type="InterPro" id="IPR009081">
    <property type="entry name" value="PP-bd_ACP"/>
</dbReference>
<dbReference type="Pfam" id="PF00550">
    <property type="entry name" value="PP-binding"/>
    <property type="match status" value="1"/>
</dbReference>
<dbReference type="InterPro" id="IPR029058">
    <property type="entry name" value="AB_hydrolase_fold"/>
</dbReference>
<organism evidence="2 3">
    <name type="scientific">Massarina eburnea CBS 473.64</name>
    <dbReference type="NCBI Taxonomy" id="1395130"/>
    <lineage>
        <taxon>Eukaryota</taxon>
        <taxon>Fungi</taxon>
        <taxon>Dikarya</taxon>
        <taxon>Ascomycota</taxon>
        <taxon>Pezizomycotina</taxon>
        <taxon>Dothideomycetes</taxon>
        <taxon>Pleosporomycetidae</taxon>
        <taxon>Pleosporales</taxon>
        <taxon>Massarineae</taxon>
        <taxon>Massarinaceae</taxon>
        <taxon>Massarina</taxon>
    </lineage>
</organism>
<dbReference type="Proteomes" id="UP000799753">
    <property type="component" value="Unassembled WGS sequence"/>
</dbReference>
<dbReference type="EMBL" id="MU006794">
    <property type="protein sequence ID" value="KAF2637240.1"/>
    <property type="molecule type" value="Genomic_DNA"/>
</dbReference>
<proteinExistence type="predicted"/>
<dbReference type="Gene3D" id="3.40.50.1820">
    <property type="entry name" value="alpha/beta hydrolase"/>
    <property type="match status" value="1"/>
</dbReference>
<dbReference type="AlphaFoldDB" id="A0A6A6RPD6"/>
<gene>
    <name evidence="2" type="ORF">P280DRAFT_521390</name>
</gene>
<evidence type="ECO:0000313" key="2">
    <source>
        <dbReference type="EMBL" id="KAF2637240.1"/>
    </source>
</evidence>
<feature type="domain" description="Carrier" evidence="1">
    <location>
        <begin position="6"/>
        <end position="81"/>
    </location>
</feature>